<keyword evidence="3" id="KW-0472">Membrane</keyword>
<gene>
    <name evidence="5" type="ORF">HCN08_19965</name>
</gene>
<evidence type="ECO:0000259" key="4">
    <source>
        <dbReference type="Pfam" id="PF00350"/>
    </source>
</evidence>
<dbReference type="Proteomes" id="UP000734511">
    <property type="component" value="Unassembled WGS sequence"/>
</dbReference>
<feature type="domain" description="Dynamin N-terminal" evidence="4">
    <location>
        <begin position="85"/>
        <end position="244"/>
    </location>
</feature>
<dbReference type="InterPro" id="IPR045063">
    <property type="entry name" value="Dynamin_N"/>
</dbReference>
<dbReference type="Pfam" id="PF00350">
    <property type="entry name" value="Dynamin_N"/>
    <property type="match status" value="1"/>
</dbReference>
<dbReference type="Gene3D" id="3.40.50.300">
    <property type="entry name" value="P-loop containing nucleotide triphosphate hydrolases"/>
    <property type="match status" value="1"/>
</dbReference>
<keyword evidence="3" id="KW-0812">Transmembrane</keyword>
<keyword evidence="1" id="KW-0175">Coiled coil</keyword>
<evidence type="ECO:0000313" key="6">
    <source>
        <dbReference type="Proteomes" id="UP000734511"/>
    </source>
</evidence>
<dbReference type="InterPro" id="IPR051943">
    <property type="entry name" value="TRAFAC_Dynamin-like_GTPase"/>
</dbReference>
<evidence type="ECO:0000256" key="3">
    <source>
        <dbReference type="SAM" id="Phobius"/>
    </source>
</evidence>
<feature type="coiled-coil region" evidence="1">
    <location>
        <begin position="589"/>
        <end position="641"/>
    </location>
</feature>
<keyword evidence="3" id="KW-1133">Transmembrane helix</keyword>
<feature type="transmembrane region" description="Helical" evidence="3">
    <location>
        <begin position="511"/>
        <end position="537"/>
    </location>
</feature>
<comment type="caution">
    <text evidence="5">The sequence shown here is derived from an EMBL/GenBank/DDBJ whole genome shotgun (WGS) entry which is preliminary data.</text>
</comment>
<dbReference type="PANTHER" id="PTHR43681:SF1">
    <property type="entry name" value="SARCALUMENIN"/>
    <property type="match status" value="1"/>
</dbReference>
<name>A0ABX0ZRM1_9ACTN</name>
<sequence length="653" mass="69428">MTADATPAPRAPEHPLQPAVLRLAADAAGLLERAARAGGDAGPDGGRDAGAAGAARAVEETPVPPELAEAVRAEAARVRGGAAVLVVVGEKKRGKSSLINALVASPGLLPVEVDVATGVHLVVRHAEEPYAVAFLEGDTAGQPVPVGAIGEYAALDPVTQEPYRRDVRHVEVGVPSALLSSGLVLVDTPGVGGLVSGHARITMATLTRADALVFVVNGQSEFTASELRFLEQATERIAEVVFVLTQTDKYGSWEQVLERNRQLLAEHAPRYAGAAWFAVSSRAKEDADLAAASGDPVAGQRLAASGFPPLLAALSDRVAARAAELRLANCLRAVTSVVAPLAAAQERRLRSLRQDPALQEEVQQRRDALRALQGEDAAWRRTLTRSSRALERRLRLGFQRNVNDLRQLADEKMASAPPAVLAAELSRDLEAGVEAIWLDLDTAARQGTAELAAEMERACGVTAQDAAVAELALARPRRLEALPTALRSEDLNGGVLGFVERVVPSWGAGGLAAGVTMLFTSSVAAPLVAGFGMVALLTNRRRRRQELIRARGDAARFTARLIAELTTEIPPEISRTVEEITENLAARLTERLAAQRAALEDELALHQKNLATAAEQLGRERERTRRRVEALEDLLARSRDLGARLEPAQAGPR</sequence>
<dbReference type="InterPro" id="IPR027417">
    <property type="entry name" value="P-loop_NTPase"/>
</dbReference>
<keyword evidence="6" id="KW-1185">Reference proteome</keyword>
<feature type="region of interest" description="Disordered" evidence="2">
    <location>
        <begin position="34"/>
        <end position="63"/>
    </location>
</feature>
<evidence type="ECO:0000256" key="1">
    <source>
        <dbReference type="SAM" id="Coils"/>
    </source>
</evidence>
<protein>
    <recommendedName>
        <fullName evidence="4">Dynamin N-terminal domain-containing protein</fullName>
    </recommendedName>
</protein>
<dbReference type="RefSeq" id="WP_167984518.1">
    <property type="nucleotide sequence ID" value="NZ_JAATEJ010000016.1"/>
</dbReference>
<proteinExistence type="predicted"/>
<organism evidence="5 6">
    <name type="scientific">Actinacidiphila epipremni</name>
    <dbReference type="NCBI Taxonomy" id="2053013"/>
    <lineage>
        <taxon>Bacteria</taxon>
        <taxon>Bacillati</taxon>
        <taxon>Actinomycetota</taxon>
        <taxon>Actinomycetes</taxon>
        <taxon>Kitasatosporales</taxon>
        <taxon>Streptomycetaceae</taxon>
        <taxon>Actinacidiphila</taxon>
    </lineage>
</organism>
<dbReference type="PANTHER" id="PTHR43681">
    <property type="entry name" value="TRANSMEMBRANE GTPASE FZO"/>
    <property type="match status" value="1"/>
</dbReference>
<dbReference type="SUPFAM" id="SSF52540">
    <property type="entry name" value="P-loop containing nucleoside triphosphate hydrolases"/>
    <property type="match status" value="1"/>
</dbReference>
<evidence type="ECO:0000256" key="2">
    <source>
        <dbReference type="SAM" id="MobiDB-lite"/>
    </source>
</evidence>
<evidence type="ECO:0000313" key="5">
    <source>
        <dbReference type="EMBL" id="NJP45660.1"/>
    </source>
</evidence>
<dbReference type="EMBL" id="JAATEJ010000016">
    <property type="protein sequence ID" value="NJP45660.1"/>
    <property type="molecule type" value="Genomic_DNA"/>
</dbReference>
<reference evidence="5 6" key="1">
    <citation type="submission" date="2020-03" db="EMBL/GenBank/DDBJ databases">
        <title>WGS of actinomycetes isolated from Thailand.</title>
        <authorList>
            <person name="Thawai C."/>
        </authorList>
    </citation>
    <scope>NUCLEOTIDE SEQUENCE [LARGE SCALE GENOMIC DNA]</scope>
    <source>
        <strain evidence="5 6">PRB2-1</strain>
    </source>
</reference>
<accession>A0ABX0ZRM1</accession>